<dbReference type="RefSeq" id="WP_006785946.1">
    <property type="nucleotide sequence ID" value="NZ_JAQMIQ010000034.1"/>
</dbReference>
<comment type="caution">
    <text evidence="1">The sequence shown here is derived from an EMBL/GenBank/DDBJ whole genome shotgun (WGS) entry which is preliminary data.</text>
</comment>
<evidence type="ECO:0000313" key="2">
    <source>
        <dbReference type="Proteomes" id="UP000487649"/>
    </source>
</evidence>
<accession>A0A174QTJ6</accession>
<proteinExistence type="predicted"/>
<dbReference type="Proteomes" id="UP000487649">
    <property type="component" value="Unassembled WGS sequence"/>
</dbReference>
<reference evidence="1 2" key="1">
    <citation type="journal article" date="2019" name="Nat. Med.">
        <title>A library of human gut bacterial isolates paired with longitudinal multiomics data enables mechanistic microbiome research.</title>
        <authorList>
            <person name="Poyet M."/>
            <person name="Groussin M."/>
            <person name="Gibbons S.M."/>
            <person name="Avila-Pacheco J."/>
            <person name="Jiang X."/>
            <person name="Kearney S.M."/>
            <person name="Perrotta A.R."/>
            <person name="Berdy B."/>
            <person name="Zhao S."/>
            <person name="Lieberman T.D."/>
            <person name="Swanson P.K."/>
            <person name="Smith M."/>
            <person name="Roesemann S."/>
            <person name="Alexander J.E."/>
            <person name="Rich S.A."/>
            <person name="Livny J."/>
            <person name="Vlamakis H."/>
            <person name="Clish C."/>
            <person name="Bullock K."/>
            <person name="Deik A."/>
            <person name="Scott J."/>
            <person name="Pierce K.A."/>
            <person name="Xavier R.J."/>
            <person name="Alm E.J."/>
        </authorList>
    </citation>
    <scope>NUCLEOTIDE SEQUENCE [LARGE SCALE GENOMIC DNA]</scope>
    <source>
        <strain evidence="1 2">BIOML-A198</strain>
    </source>
</reference>
<name>A0A174QTJ6_9FIRM</name>
<evidence type="ECO:0000313" key="1">
    <source>
        <dbReference type="EMBL" id="MTK21895.1"/>
    </source>
</evidence>
<dbReference type="EMBL" id="WMQE01000025">
    <property type="protein sequence ID" value="MTK21895.1"/>
    <property type="molecule type" value="Genomic_DNA"/>
</dbReference>
<dbReference type="AlphaFoldDB" id="A0A174QTJ6"/>
<organism evidence="1 2">
    <name type="scientific">Turicibacter sanguinis</name>
    <dbReference type="NCBI Taxonomy" id="154288"/>
    <lineage>
        <taxon>Bacteria</taxon>
        <taxon>Bacillati</taxon>
        <taxon>Bacillota</taxon>
        <taxon>Erysipelotrichia</taxon>
        <taxon>Erysipelotrichales</taxon>
        <taxon>Turicibacteraceae</taxon>
        <taxon>Turicibacter</taxon>
    </lineage>
</organism>
<sequence>MNILYSKEKGFLNAEHRYKGLTIVSLLPFVLKTMFILATGIDSFAWYITIPIWISLLVSGIGFPSDNKKWNIAAWISTLMLAIASIVIGYYDYFQWASTKLCFGLLIFFTIIFIIKRFLDNKNTTTTEI</sequence>
<protein>
    <submittedName>
        <fullName evidence="1">Uncharacterized protein</fullName>
    </submittedName>
</protein>
<gene>
    <name evidence="1" type="ORF">GMA92_10755</name>
</gene>